<name>A0A8B8NGT1_9MYRT</name>
<protein>
    <submittedName>
        <fullName evidence="2 3">Uncharacterized protein LOC115734858 isoform X1</fullName>
    </submittedName>
</protein>
<reference evidence="2 3" key="1">
    <citation type="submission" date="2025-05" db="UniProtKB">
        <authorList>
            <consortium name="RefSeq"/>
        </authorList>
    </citation>
    <scope>IDENTIFICATION</scope>
    <source>
        <tissue evidence="2 3">Leaf</tissue>
    </source>
</reference>
<dbReference type="Proteomes" id="UP000827889">
    <property type="component" value="Chromosome 7"/>
</dbReference>
<evidence type="ECO:0000313" key="2">
    <source>
        <dbReference type="RefSeq" id="XP_030521682.2"/>
    </source>
</evidence>
<dbReference type="RefSeq" id="XP_030521682.2">
    <property type="nucleotide sequence ID" value="XM_030665822.2"/>
</dbReference>
<organism evidence="1 2">
    <name type="scientific">Rhodamnia argentea</name>
    <dbReference type="NCBI Taxonomy" id="178133"/>
    <lineage>
        <taxon>Eukaryota</taxon>
        <taxon>Viridiplantae</taxon>
        <taxon>Streptophyta</taxon>
        <taxon>Embryophyta</taxon>
        <taxon>Tracheophyta</taxon>
        <taxon>Spermatophyta</taxon>
        <taxon>Magnoliopsida</taxon>
        <taxon>eudicotyledons</taxon>
        <taxon>Gunneridae</taxon>
        <taxon>Pentapetalae</taxon>
        <taxon>rosids</taxon>
        <taxon>malvids</taxon>
        <taxon>Myrtales</taxon>
        <taxon>Myrtaceae</taxon>
        <taxon>Myrtoideae</taxon>
        <taxon>Myrteae</taxon>
        <taxon>Australasian group</taxon>
        <taxon>Rhodamnia</taxon>
    </lineage>
</organism>
<dbReference type="PANTHER" id="PTHR37766:SF1">
    <property type="entry name" value="OS01G0897100 PROTEIN"/>
    <property type="match status" value="1"/>
</dbReference>
<dbReference type="RefSeq" id="XP_030521683.2">
    <property type="nucleotide sequence ID" value="XM_030665823.2"/>
</dbReference>
<dbReference type="AlphaFoldDB" id="A0A8B8NGT1"/>
<evidence type="ECO:0000313" key="1">
    <source>
        <dbReference type="Proteomes" id="UP000827889"/>
    </source>
</evidence>
<dbReference type="KEGG" id="rarg:115734858"/>
<gene>
    <name evidence="2 3" type="primary">LOC115734858</name>
</gene>
<dbReference type="GeneID" id="115734858"/>
<sequence>MIHLFLSKPNANDKGDSDSAEAIIPLLHQLGTVIWSTIVSSGAKSEARLWLCKSVSLMTPLSPRDQRDLFRNMLRSKSVNLELASQLLQMVFEKRPRLAGSILAKRSHTLENFFKDNAGNPRRILKWFSNFDAGGGSDHKNGAKALSQFAFVNRDICWEELEWKGKHGQSPAMVATKPHYFLDLDVLRTVENFVEYVPEFWSSSEFAESLKDGEILSLDTKYFVELFIGLMYKDDSRDVWGAVDDFLRDASFSSLCNHLLISLQESELLIFLRSLSKSFSSPVENMELGNSSCWLEIVLSKCKDFASIDQLLLLNMVVNQGRQLLRLMQDEECQEEKEKVEDIVSQIVNASSISGSFAAILDGCLGIRTLDVVKLLGLYSWVIHYVLSKECQTLESWESLFIRNGITFRKSGTYSILEYDRIKQEENWSRLDNKSPGAIHSKKKEKRRKKRRRAVGFNDDVSDDDDLFVRDDGQDMQSRTISWLLSTDGFSTPWTMPDLPEHLAKHCLSVWMKWVFTKQTDAA</sequence>
<proteinExistence type="predicted"/>
<keyword evidence="1" id="KW-1185">Reference proteome</keyword>
<accession>A0A8B8NGT1</accession>
<evidence type="ECO:0000313" key="3">
    <source>
        <dbReference type="RefSeq" id="XP_030521683.2"/>
    </source>
</evidence>
<dbReference type="PANTHER" id="PTHR37766">
    <property type="entry name" value="OS01G0897100 PROTEIN"/>
    <property type="match status" value="1"/>
</dbReference>